<sequence length="137" mass="14222">MSSRPGDVARGWEQVCNCTERDRHRSTTPFEDFSVTTAPIFITVNTNCACVALNLLELVVRGGADNLLADYLPGAIVLCVLDVCGISGRSILAGGKCEFKQLQYCSAVLVSAISASVRPAAGGGGGGGHKQPHSPAC</sequence>
<organism evidence="1 2">
    <name type="scientific">Papilio xuthus</name>
    <name type="common">Asian swallowtail butterfly</name>
    <dbReference type="NCBI Taxonomy" id="66420"/>
    <lineage>
        <taxon>Eukaryota</taxon>
        <taxon>Metazoa</taxon>
        <taxon>Ecdysozoa</taxon>
        <taxon>Arthropoda</taxon>
        <taxon>Hexapoda</taxon>
        <taxon>Insecta</taxon>
        <taxon>Pterygota</taxon>
        <taxon>Neoptera</taxon>
        <taxon>Endopterygota</taxon>
        <taxon>Lepidoptera</taxon>
        <taxon>Glossata</taxon>
        <taxon>Ditrysia</taxon>
        <taxon>Papilionoidea</taxon>
        <taxon>Papilionidae</taxon>
        <taxon>Papilioninae</taxon>
        <taxon>Papilio</taxon>
    </lineage>
</organism>
<proteinExistence type="predicted"/>
<evidence type="ECO:0000313" key="2">
    <source>
        <dbReference type="Proteomes" id="UP000053268"/>
    </source>
</evidence>
<accession>A0A194PCR7</accession>
<keyword evidence="2" id="KW-1185">Reference proteome</keyword>
<dbReference type="Proteomes" id="UP000053268">
    <property type="component" value="Unassembled WGS sequence"/>
</dbReference>
<dbReference type="AlphaFoldDB" id="A0A194PCR7"/>
<gene>
    <name evidence="1" type="ORF">RR46_14516</name>
</gene>
<protein>
    <submittedName>
        <fullName evidence="1">Uncharacterized protein</fullName>
    </submittedName>
</protein>
<evidence type="ECO:0000313" key="1">
    <source>
        <dbReference type="EMBL" id="KPI91012.1"/>
    </source>
</evidence>
<dbReference type="EMBL" id="KQ459606">
    <property type="protein sequence ID" value="KPI91012.1"/>
    <property type="molecule type" value="Genomic_DNA"/>
</dbReference>
<name>A0A194PCR7_PAPXU</name>
<reference evidence="1 2" key="1">
    <citation type="journal article" date="2015" name="Nat. Commun.">
        <title>Outbred genome sequencing and CRISPR/Cas9 gene editing in butterflies.</title>
        <authorList>
            <person name="Li X."/>
            <person name="Fan D."/>
            <person name="Zhang W."/>
            <person name="Liu G."/>
            <person name="Zhang L."/>
            <person name="Zhao L."/>
            <person name="Fang X."/>
            <person name="Chen L."/>
            <person name="Dong Y."/>
            <person name="Chen Y."/>
            <person name="Ding Y."/>
            <person name="Zhao R."/>
            <person name="Feng M."/>
            <person name="Zhu Y."/>
            <person name="Feng Y."/>
            <person name="Jiang X."/>
            <person name="Zhu D."/>
            <person name="Xiang H."/>
            <person name="Feng X."/>
            <person name="Li S."/>
            <person name="Wang J."/>
            <person name="Zhang G."/>
            <person name="Kronforst M.R."/>
            <person name="Wang W."/>
        </authorList>
    </citation>
    <scope>NUCLEOTIDE SEQUENCE [LARGE SCALE GENOMIC DNA]</scope>
    <source>
        <strain evidence="1">Ya'a_city_454_Px</strain>
        <tissue evidence="1">Whole body</tissue>
    </source>
</reference>